<protein>
    <submittedName>
        <fullName evidence="9">Iron ABC transporter permease</fullName>
    </submittedName>
</protein>
<evidence type="ECO:0000256" key="8">
    <source>
        <dbReference type="SAM" id="Phobius"/>
    </source>
</evidence>
<organism evidence="9 10">
    <name type="scientific">Snodgrassella alvi</name>
    <dbReference type="NCBI Taxonomy" id="1196083"/>
    <lineage>
        <taxon>Bacteria</taxon>
        <taxon>Pseudomonadati</taxon>
        <taxon>Pseudomonadota</taxon>
        <taxon>Betaproteobacteria</taxon>
        <taxon>Neisseriales</taxon>
        <taxon>Neisseriaceae</taxon>
        <taxon>Snodgrassella</taxon>
    </lineage>
</organism>
<dbReference type="RefSeq" id="WP_100137710.1">
    <property type="nucleotide sequence ID" value="NZ_MEIS01000113.1"/>
</dbReference>
<name>A0A2N9XXD4_9NEIS</name>
<dbReference type="Pfam" id="PF01032">
    <property type="entry name" value="FecCD"/>
    <property type="match status" value="1"/>
</dbReference>
<gene>
    <name evidence="9" type="ORF">BHC49_08340</name>
</gene>
<comment type="caution">
    <text evidence="9">The sequence shown here is derived from an EMBL/GenBank/DDBJ whole genome shotgun (WGS) entry which is preliminary data.</text>
</comment>
<evidence type="ECO:0000256" key="4">
    <source>
        <dbReference type="ARBA" id="ARBA00022475"/>
    </source>
</evidence>
<keyword evidence="5 8" id="KW-0812">Transmembrane</keyword>
<dbReference type="GO" id="GO:0033214">
    <property type="term" value="P:siderophore-iron import into cell"/>
    <property type="evidence" value="ECO:0007669"/>
    <property type="project" value="TreeGrafter"/>
</dbReference>
<dbReference type="GO" id="GO:0022857">
    <property type="term" value="F:transmembrane transporter activity"/>
    <property type="evidence" value="ECO:0007669"/>
    <property type="project" value="InterPro"/>
</dbReference>
<evidence type="ECO:0000256" key="2">
    <source>
        <dbReference type="ARBA" id="ARBA00007935"/>
    </source>
</evidence>
<comment type="subcellular location">
    <subcellularLocation>
        <location evidence="1">Cell membrane</location>
        <topology evidence="1">Multi-pass membrane protein</topology>
    </subcellularLocation>
</comment>
<feature type="transmembrane region" description="Helical" evidence="8">
    <location>
        <begin position="139"/>
        <end position="157"/>
    </location>
</feature>
<dbReference type="SUPFAM" id="SSF81345">
    <property type="entry name" value="ABC transporter involved in vitamin B12 uptake, BtuC"/>
    <property type="match status" value="1"/>
</dbReference>
<proteinExistence type="inferred from homology"/>
<dbReference type="Gene3D" id="1.10.3470.10">
    <property type="entry name" value="ABC transporter involved in vitamin B12 uptake, BtuC"/>
    <property type="match status" value="1"/>
</dbReference>
<dbReference type="PANTHER" id="PTHR30472:SF27">
    <property type="entry name" value="PETROBACTIN IMPORT SYSTEM PERMEASE PROTEIN YCLN"/>
    <property type="match status" value="1"/>
</dbReference>
<feature type="transmembrane region" description="Helical" evidence="8">
    <location>
        <begin position="225"/>
        <end position="256"/>
    </location>
</feature>
<reference evidence="9 10" key="1">
    <citation type="journal article" date="2017" name="MBio">
        <title>Type VI secretion-mediated competition in the bee gut microbiome.</title>
        <authorList>
            <person name="Steele M.I."/>
            <person name="Kwong W.K."/>
            <person name="Powell J.E."/>
            <person name="Whiteley M."/>
            <person name="Moran N.A."/>
        </authorList>
    </citation>
    <scope>NUCLEOTIDE SEQUENCE [LARGE SCALE GENOMIC DNA]</scope>
    <source>
        <strain evidence="9 10">Nev3CBA3</strain>
    </source>
</reference>
<evidence type="ECO:0000256" key="6">
    <source>
        <dbReference type="ARBA" id="ARBA00022989"/>
    </source>
</evidence>
<evidence type="ECO:0000256" key="1">
    <source>
        <dbReference type="ARBA" id="ARBA00004651"/>
    </source>
</evidence>
<evidence type="ECO:0000256" key="7">
    <source>
        <dbReference type="ARBA" id="ARBA00023136"/>
    </source>
</evidence>
<dbReference type="InterPro" id="IPR037294">
    <property type="entry name" value="ABC_BtuC-like"/>
</dbReference>
<evidence type="ECO:0000313" key="9">
    <source>
        <dbReference type="EMBL" id="PIT54541.1"/>
    </source>
</evidence>
<dbReference type="GO" id="GO:0005886">
    <property type="term" value="C:plasma membrane"/>
    <property type="evidence" value="ECO:0007669"/>
    <property type="project" value="UniProtKB-SubCell"/>
</dbReference>
<dbReference type="PANTHER" id="PTHR30472">
    <property type="entry name" value="FERRIC ENTEROBACTIN TRANSPORT SYSTEM PERMEASE PROTEIN"/>
    <property type="match status" value="1"/>
</dbReference>
<accession>A0A2N9XXD4</accession>
<dbReference type="Proteomes" id="UP000229434">
    <property type="component" value="Unassembled WGS sequence"/>
</dbReference>
<feature type="transmembrane region" description="Helical" evidence="8">
    <location>
        <begin position="83"/>
        <end position="101"/>
    </location>
</feature>
<dbReference type="InterPro" id="IPR000522">
    <property type="entry name" value="ABC_transptr_permease_BtuC"/>
</dbReference>
<dbReference type="OrthoDB" id="9811975at2"/>
<evidence type="ECO:0000256" key="5">
    <source>
        <dbReference type="ARBA" id="ARBA00022692"/>
    </source>
</evidence>
<feature type="transmembrane region" description="Helical" evidence="8">
    <location>
        <begin position="12"/>
        <end position="33"/>
    </location>
</feature>
<feature type="transmembrane region" description="Helical" evidence="8">
    <location>
        <begin position="107"/>
        <end position="127"/>
    </location>
</feature>
<keyword evidence="4" id="KW-1003">Cell membrane</keyword>
<feature type="transmembrane region" description="Helical" evidence="8">
    <location>
        <begin position="185"/>
        <end position="205"/>
    </location>
</feature>
<dbReference type="EMBL" id="MEIS01000113">
    <property type="protein sequence ID" value="PIT54541.1"/>
    <property type="molecule type" value="Genomic_DNA"/>
</dbReference>
<feature type="transmembrane region" description="Helical" evidence="8">
    <location>
        <begin position="53"/>
        <end position="74"/>
    </location>
</feature>
<evidence type="ECO:0000256" key="3">
    <source>
        <dbReference type="ARBA" id="ARBA00022448"/>
    </source>
</evidence>
<dbReference type="CDD" id="cd06550">
    <property type="entry name" value="TM_ABC_iron-siderophores_like"/>
    <property type="match status" value="1"/>
</dbReference>
<feature type="transmembrane region" description="Helical" evidence="8">
    <location>
        <begin position="295"/>
        <end position="314"/>
    </location>
</feature>
<keyword evidence="3" id="KW-0813">Transport</keyword>
<evidence type="ECO:0000313" key="10">
    <source>
        <dbReference type="Proteomes" id="UP000229434"/>
    </source>
</evidence>
<keyword evidence="6 8" id="KW-1133">Transmembrane helix</keyword>
<dbReference type="AlphaFoldDB" id="A0A2N9XXD4"/>
<keyword evidence="7 8" id="KW-0472">Membrane</keyword>
<comment type="similarity">
    <text evidence="2">Belongs to the binding-protein-dependent transport system permease family. FecCD subfamily.</text>
</comment>
<sequence>MFRSFQINTINLLLLPLLLIISISIGAATFHWGDLFSSSDTRSLLLYSRLPRSLAIILTGATLAVAGMVLQIVLRNRFLEPNMVGATQSAALGVLLVSIWLPQASQLAKMSCASIAALLGMTLFLLLFRRLPPHRQMMIPLIGIIYGSIIEAMVNFIGVETNTLQLLAVWFAGDFSAVLAGRYELLWLTGLMSLLIYFLADRLTIAGLGQNISTNLGINYARMMWISLITVATITAIVVVTVGQIPFIGLVVPNIVSRLAGDRLRQNLPAVALLGANALLVCDIIGRTIDPPYEIPVSLIFGIVGTMIFLYLLFRKPSVHAA</sequence>